<feature type="region of interest" description="Disordered" evidence="1">
    <location>
        <begin position="106"/>
        <end position="166"/>
    </location>
</feature>
<feature type="compositionally biased region" description="Gly residues" evidence="1">
    <location>
        <begin position="627"/>
        <end position="638"/>
    </location>
</feature>
<dbReference type="PANTHER" id="PTHR28336">
    <property type="entry name" value="BA1-643"/>
    <property type="match status" value="1"/>
</dbReference>
<evidence type="ECO:0000313" key="3">
    <source>
        <dbReference type="Proteomes" id="UP001283361"/>
    </source>
</evidence>
<feature type="compositionally biased region" description="Basic and acidic residues" evidence="1">
    <location>
        <begin position="443"/>
        <end position="460"/>
    </location>
</feature>
<feature type="region of interest" description="Disordered" evidence="1">
    <location>
        <begin position="618"/>
        <end position="648"/>
    </location>
</feature>
<keyword evidence="3" id="KW-1185">Reference proteome</keyword>
<reference evidence="2" key="1">
    <citation type="journal article" date="2023" name="G3 (Bethesda)">
        <title>A reference genome for the long-term kleptoplast-retaining sea slug Elysia crispata morphotype clarki.</title>
        <authorList>
            <person name="Eastman K.E."/>
            <person name="Pendleton A.L."/>
            <person name="Shaikh M.A."/>
            <person name="Suttiyut T."/>
            <person name="Ogas R."/>
            <person name="Tomko P."/>
            <person name="Gavelis G."/>
            <person name="Widhalm J.R."/>
            <person name="Wisecaver J.H."/>
        </authorList>
    </citation>
    <scope>NUCLEOTIDE SEQUENCE</scope>
    <source>
        <strain evidence="2">ECLA1</strain>
    </source>
</reference>
<feature type="region of interest" description="Disordered" evidence="1">
    <location>
        <begin position="439"/>
        <end position="469"/>
    </location>
</feature>
<organism evidence="2 3">
    <name type="scientific">Elysia crispata</name>
    <name type="common">lettuce slug</name>
    <dbReference type="NCBI Taxonomy" id="231223"/>
    <lineage>
        <taxon>Eukaryota</taxon>
        <taxon>Metazoa</taxon>
        <taxon>Spiralia</taxon>
        <taxon>Lophotrochozoa</taxon>
        <taxon>Mollusca</taxon>
        <taxon>Gastropoda</taxon>
        <taxon>Heterobranchia</taxon>
        <taxon>Euthyneura</taxon>
        <taxon>Panpulmonata</taxon>
        <taxon>Sacoglossa</taxon>
        <taxon>Placobranchoidea</taxon>
        <taxon>Plakobranchidae</taxon>
        <taxon>Elysia</taxon>
    </lineage>
</organism>
<dbReference type="Gene3D" id="2.60.220.30">
    <property type="match status" value="1"/>
</dbReference>
<evidence type="ECO:0000256" key="1">
    <source>
        <dbReference type="SAM" id="MobiDB-lite"/>
    </source>
</evidence>
<feature type="non-terminal residue" evidence="2">
    <location>
        <position position="1"/>
    </location>
</feature>
<dbReference type="AlphaFoldDB" id="A0AAE0Z7Z4"/>
<sequence>MKRLEKREFRVALLFPSAADSVLLLLGGGKVTNNPIILLLNVIASSAYHVPGSIVFKTDADQTQEEKDLFAKLTKLNADIAKANSDVTEAIRLATETESAAVKADISAKKGRQEAKRLQGEIENREKIESQRREEERKRMEEQKRKKAEEERKAEEETRRKEEEWRRRDAIQHDKMRNIYDSWEPHTYQYTNENGESEITCIARGQPRSFTKNDVRIEVSSQKEATLTYLPHEELISNVVDLKPTNGNEELKDPIYVAIPHVMSRSSAVSREAVVKAMMDGEWRDLPTQDVTFDTHKETKFAQAEVRHLTTLVVMSRFKRDYSILNQKIPHKLTSSCDQRVTLTMDKDTFLEREHFMLQVQPIDSTILQDFRTRHLNGKSLLTCGPIVHTQWETVTLLKPVLVTVPCPPNPAKARKMALARRLKEEKMKQPIKAAVPVPTMEQGREDAKEKQEKEKKRLQQYDSSETDAPMKPTKWYMGEYANSDDDETDRFFFAYQAGKKWRVEADMTFKQVKVDLLSFNLQHPVEKFVILRTRTSVDEDAALALAQGLDEYLGKRFVEAVVRQRSENPFEVVLQITPVTRRDAVVTSLAQKGFASGPAPSHVLCLHEGDVVEVGFSGNIENGSSSSGGGDDGGSGADGRRGSGPEELIFKSNVPTMTYFTVKEENKFRQKDHDVFSGLLVLTRKYIAPGKTTTAAV</sequence>
<evidence type="ECO:0000313" key="2">
    <source>
        <dbReference type="EMBL" id="KAK3764448.1"/>
    </source>
</evidence>
<dbReference type="EMBL" id="JAWDGP010004438">
    <property type="protein sequence ID" value="KAK3764448.1"/>
    <property type="molecule type" value="Genomic_DNA"/>
</dbReference>
<dbReference type="Proteomes" id="UP001283361">
    <property type="component" value="Unassembled WGS sequence"/>
</dbReference>
<gene>
    <name evidence="2" type="ORF">RRG08_020356</name>
</gene>
<accession>A0AAE0Z7Z4</accession>
<proteinExistence type="predicted"/>
<dbReference type="PANTHER" id="PTHR28336:SF4">
    <property type="entry name" value="DEATH DOMAIN-CONTAINING PROTEIN 1"/>
    <property type="match status" value="1"/>
</dbReference>
<comment type="caution">
    <text evidence="2">The sequence shown here is derived from an EMBL/GenBank/DDBJ whole genome shotgun (WGS) entry which is preliminary data.</text>
</comment>
<protein>
    <submittedName>
        <fullName evidence="2">Uncharacterized protein</fullName>
    </submittedName>
</protein>
<name>A0AAE0Z7Z4_9GAST</name>